<evidence type="ECO:0000313" key="3">
    <source>
        <dbReference type="Proteomes" id="UP000319257"/>
    </source>
</evidence>
<accession>A0A507ARB3</accession>
<dbReference type="OrthoDB" id="413885at2759"/>
<comment type="caution">
    <text evidence="2">The sequence shown here is derived from an EMBL/GenBank/DDBJ whole genome shotgun (WGS) entry which is preliminary data.</text>
</comment>
<dbReference type="RefSeq" id="XP_030992054.1">
    <property type="nucleotide sequence ID" value="XM_031143637.1"/>
</dbReference>
<dbReference type="Proteomes" id="UP000319257">
    <property type="component" value="Unassembled WGS sequence"/>
</dbReference>
<reference evidence="2 3" key="1">
    <citation type="submission" date="2019-06" db="EMBL/GenBank/DDBJ databases">
        <title>Draft genome sequence of the filamentous fungus Phialemoniopsis curvata isolated from diesel fuel.</title>
        <authorList>
            <person name="Varaljay V.A."/>
            <person name="Lyon W.J."/>
            <person name="Crouch A.L."/>
            <person name="Drake C.E."/>
            <person name="Hollomon J.M."/>
            <person name="Nadeau L.J."/>
            <person name="Nunn H.S."/>
            <person name="Stevenson B.S."/>
            <person name="Bojanowski C.L."/>
            <person name="Crookes-Goodson W.J."/>
        </authorList>
    </citation>
    <scope>NUCLEOTIDE SEQUENCE [LARGE SCALE GENOMIC DNA]</scope>
    <source>
        <strain evidence="2 3">D216</strain>
    </source>
</reference>
<sequence>MHRLSFYLISAAVKATLGGSLKHDVRQRAASAQYCASENICYSEYTTPSADIIYRVAIPDSSEAPFDILLQIEAPASVGWAGIAWGGRMTGNPLTISWANGDGAVVSSRWATGHVLPGAYRGASYELLTASSNSSHWSMSVLCTGCSQWDGGELGSTGANQLAWAMSNNAVNTPADNTSSFGYHSARSTFSLDFSDARIPTNDFRRDLYAVFLKQYHNFWAEHNTRVRINHDSRPVPLEEHNNSKAEYCVADDHTGAHGIGAVDDYHSG</sequence>
<dbReference type="STRING" id="1093900.A0A507ARB3"/>
<evidence type="ECO:0000313" key="2">
    <source>
        <dbReference type="EMBL" id="TPX10343.1"/>
    </source>
</evidence>
<name>A0A507ARB3_9PEZI</name>
<dbReference type="Gene3D" id="2.60.40.1210">
    <property type="entry name" value="Cellobiose dehydrogenase, cytochrome domain"/>
    <property type="match status" value="1"/>
</dbReference>
<dbReference type="SUPFAM" id="SSF49344">
    <property type="entry name" value="CBD9-like"/>
    <property type="match status" value="1"/>
</dbReference>
<keyword evidence="3" id="KW-1185">Reference proteome</keyword>
<dbReference type="InterPro" id="IPR015920">
    <property type="entry name" value="Cellobiose_DH-like_cyt"/>
</dbReference>
<gene>
    <name evidence="2" type="ORF">E0L32_008748</name>
</gene>
<feature type="domain" description="Cellobiose dehydrogenase-like cytochrome" evidence="1">
    <location>
        <begin position="38"/>
        <end position="200"/>
    </location>
</feature>
<dbReference type="PANTHER" id="PTHR47797:SF5">
    <property type="entry name" value="CELLOBIOSE DEHYDROGENASE CYTOCHROME DOMAIN-CONTAINING PROTEIN"/>
    <property type="match status" value="1"/>
</dbReference>
<dbReference type="CDD" id="cd09630">
    <property type="entry name" value="CDH_like_cytochrome"/>
    <property type="match status" value="1"/>
</dbReference>
<evidence type="ECO:0000259" key="1">
    <source>
        <dbReference type="Pfam" id="PF16010"/>
    </source>
</evidence>
<protein>
    <recommendedName>
        <fullName evidence="1">Cellobiose dehydrogenase-like cytochrome domain-containing protein</fullName>
    </recommendedName>
</protein>
<organism evidence="2 3">
    <name type="scientific">Thyridium curvatum</name>
    <dbReference type="NCBI Taxonomy" id="1093900"/>
    <lineage>
        <taxon>Eukaryota</taxon>
        <taxon>Fungi</taxon>
        <taxon>Dikarya</taxon>
        <taxon>Ascomycota</taxon>
        <taxon>Pezizomycotina</taxon>
        <taxon>Sordariomycetes</taxon>
        <taxon>Sordariomycetidae</taxon>
        <taxon>Thyridiales</taxon>
        <taxon>Thyridiaceae</taxon>
        <taxon>Thyridium</taxon>
    </lineage>
</organism>
<dbReference type="InParanoid" id="A0A507ARB3"/>
<dbReference type="EMBL" id="SKBQ01000059">
    <property type="protein sequence ID" value="TPX10343.1"/>
    <property type="molecule type" value="Genomic_DNA"/>
</dbReference>
<proteinExistence type="predicted"/>
<dbReference type="GeneID" id="41976195"/>
<dbReference type="Pfam" id="PF16010">
    <property type="entry name" value="CDH-cyt"/>
    <property type="match status" value="1"/>
</dbReference>
<dbReference type="AlphaFoldDB" id="A0A507ARB3"/>
<dbReference type="PANTHER" id="PTHR47797">
    <property type="entry name" value="DEHYDROGENASE, PUTATIVE (AFU_ORTHOLOGUE AFUA_8G05805)-RELATED"/>
    <property type="match status" value="1"/>
</dbReference>